<organism evidence="2 3">
    <name type="scientific">Streptomyces kurssanovii</name>
    <dbReference type="NCBI Taxonomy" id="67312"/>
    <lineage>
        <taxon>Bacteria</taxon>
        <taxon>Bacillati</taxon>
        <taxon>Actinomycetota</taxon>
        <taxon>Actinomycetes</taxon>
        <taxon>Kitasatosporales</taxon>
        <taxon>Streptomycetaceae</taxon>
        <taxon>Streptomyces</taxon>
    </lineage>
</organism>
<evidence type="ECO:0000256" key="1">
    <source>
        <dbReference type="SAM" id="MobiDB-lite"/>
    </source>
</evidence>
<evidence type="ECO:0000313" key="2">
    <source>
        <dbReference type="EMBL" id="MEV4682362.1"/>
    </source>
</evidence>
<evidence type="ECO:0000313" key="3">
    <source>
        <dbReference type="Proteomes" id="UP001552521"/>
    </source>
</evidence>
<feature type="compositionally biased region" description="Acidic residues" evidence="1">
    <location>
        <begin position="44"/>
        <end position="53"/>
    </location>
</feature>
<accession>A0ABV3HUY9</accession>
<comment type="caution">
    <text evidence="2">The sequence shown here is derived from an EMBL/GenBank/DDBJ whole genome shotgun (WGS) entry which is preliminary data.</text>
</comment>
<feature type="region of interest" description="Disordered" evidence="1">
    <location>
        <begin position="26"/>
        <end position="53"/>
    </location>
</feature>
<evidence type="ECO:0008006" key="4">
    <source>
        <dbReference type="Google" id="ProtNLM"/>
    </source>
</evidence>
<dbReference type="EMBL" id="JBFAQK010000019">
    <property type="protein sequence ID" value="MEV4682362.1"/>
    <property type="molecule type" value="Genomic_DNA"/>
</dbReference>
<proteinExistence type="predicted"/>
<protein>
    <recommendedName>
        <fullName evidence="4">Secreted protein</fullName>
    </recommendedName>
</protein>
<reference evidence="2 3" key="1">
    <citation type="submission" date="2024-06" db="EMBL/GenBank/DDBJ databases">
        <title>The Natural Products Discovery Center: Release of the First 8490 Sequenced Strains for Exploring Actinobacteria Biosynthetic Diversity.</title>
        <authorList>
            <person name="Kalkreuter E."/>
            <person name="Kautsar S.A."/>
            <person name="Yang D."/>
            <person name="Bader C.D."/>
            <person name="Teijaro C.N."/>
            <person name="Fluegel L."/>
            <person name="Davis C.M."/>
            <person name="Simpson J.R."/>
            <person name="Lauterbach L."/>
            <person name="Steele A.D."/>
            <person name="Gui C."/>
            <person name="Meng S."/>
            <person name="Li G."/>
            <person name="Viehrig K."/>
            <person name="Ye F."/>
            <person name="Su P."/>
            <person name="Kiefer A.F."/>
            <person name="Nichols A."/>
            <person name="Cepeda A.J."/>
            <person name="Yan W."/>
            <person name="Fan B."/>
            <person name="Jiang Y."/>
            <person name="Adhikari A."/>
            <person name="Zheng C.-J."/>
            <person name="Schuster L."/>
            <person name="Cowan T.M."/>
            <person name="Smanski M.J."/>
            <person name="Chevrette M.G."/>
            <person name="De Carvalho L.P.S."/>
            <person name="Shen B."/>
        </authorList>
    </citation>
    <scope>NUCLEOTIDE SEQUENCE [LARGE SCALE GENOMIC DNA]</scope>
    <source>
        <strain evidence="2 3">NPDC049344</strain>
    </source>
</reference>
<gene>
    <name evidence="2" type="ORF">AB0K36_16460</name>
</gene>
<dbReference type="RefSeq" id="WP_364594182.1">
    <property type="nucleotide sequence ID" value="NZ_JBFAQK010000019.1"/>
</dbReference>
<dbReference type="Proteomes" id="UP001552521">
    <property type="component" value="Unassembled WGS sequence"/>
</dbReference>
<sequence length="53" mass="5773">MVLLALCVPIVMMLLLLGMEAFEDFLSRSSPSPSPDPATIPENHDDELDSGQE</sequence>
<keyword evidence="3" id="KW-1185">Reference proteome</keyword>
<name>A0ABV3HUY9_9ACTN</name>